<gene>
    <name evidence="1" type="ORF">PLXY2_LOCUS9698</name>
</gene>
<name>A0A8S4FN02_PLUXY</name>
<reference evidence="1" key="1">
    <citation type="submission" date="2020-11" db="EMBL/GenBank/DDBJ databases">
        <authorList>
            <person name="Whiteford S."/>
        </authorList>
    </citation>
    <scope>NUCLEOTIDE SEQUENCE</scope>
</reference>
<proteinExistence type="predicted"/>
<dbReference type="Pfam" id="PF13896">
    <property type="entry name" value="Glyco_transf_49"/>
    <property type="match status" value="1"/>
</dbReference>
<evidence type="ECO:0000313" key="2">
    <source>
        <dbReference type="Proteomes" id="UP000653454"/>
    </source>
</evidence>
<sequence>MFSFTMLELCLQEYRLVVLDGGFLVHADIRQKKDSVKHYRAEKLNWQRYYKIIARLKMKYKDNPRCKVS</sequence>
<protein>
    <submittedName>
        <fullName evidence="1">(diamondback moth) hypothetical protein</fullName>
    </submittedName>
</protein>
<dbReference type="AlphaFoldDB" id="A0A8S4FN02"/>
<dbReference type="EMBL" id="CAJHNJ030000039">
    <property type="protein sequence ID" value="CAG9129887.1"/>
    <property type="molecule type" value="Genomic_DNA"/>
</dbReference>
<organism evidence="1 2">
    <name type="scientific">Plutella xylostella</name>
    <name type="common">Diamondback moth</name>
    <name type="synonym">Plutella maculipennis</name>
    <dbReference type="NCBI Taxonomy" id="51655"/>
    <lineage>
        <taxon>Eukaryota</taxon>
        <taxon>Metazoa</taxon>
        <taxon>Ecdysozoa</taxon>
        <taxon>Arthropoda</taxon>
        <taxon>Hexapoda</taxon>
        <taxon>Insecta</taxon>
        <taxon>Pterygota</taxon>
        <taxon>Neoptera</taxon>
        <taxon>Endopterygota</taxon>
        <taxon>Lepidoptera</taxon>
        <taxon>Glossata</taxon>
        <taxon>Ditrysia</taxon>
        <taxon>Yponomeutoidea</taxon>
        <taxon>Plutellidae</taxon>
        <taxon>Plutella</taxon>
    </lineage>
</organism>
<dbReference type="Proteomes" id="UP000653454">
    <property type="component" value="Unassembled WGS sequence"/>
</dbReference>
<accession>A0A8S4FN02</accession>
<keyword evidence="2" id="KW-1185">Reference proteome</keyword>
<comment type="caution">
    <text evidence="1">The sequence shown here is derived from an EMBL/GenBank/DDBJ whole genome shotgun (WGS) entry which is preliminary data.</text>
</comment>
<evidence type="ECO:0000313" key="1">
    <source>
        <dbReference type="EMBL" id="CAG9129887.1"/>
    </source>
</evidence>